<dbReference type="PROSITE" id="PS50931">
    <property type="entry name" value="HTH_LYSR"/>
    <property type="match status" value="1"/>
</dbReference>
<dbReference type="PRINTS" id="PR00039">
    <property type="entry name" value="HTHLYSR"/>
</dbReference>
<evidence type="ECO:0000259" key="5">
    <source>
        <dbReference type="PROSITE" id="PS50931"/>
    </source>
</evidence>
<dbReference type="GO" id="GO:0003677">
    <property type="term" value="F:DNA binding"/>
    <property type="evidence" value="ECO:0007669"/>
    <property type="project" value="UniProtKB-KW"/>
</dbReference>
<dbReference type="SUPFAM" id="SSF53850">
    <property type="entry name" value="Periplasmic binding protein-like II"/>
    <property type="match status" value="1"/>
</dbReference>
<dbReference type="Gene3D" id="3.40.190.10">
    <property type="entry name" value="Periplasmic binding protein-like II"/>
    <property type="match status" value="2"/>
</dbReference>
<gene>
    <name evidence="6" type="ORF">C8E97_3534</name>
</gene>
<organism evidence="6 7">
    <name type="scientific">Saccharothrix australiensis</name>
    <dbReference type="NCBI Taxonomy" id="2072"/>
    <lineage>
        <taxon>Bacteria</taxon>
        <taxon>Bacillati</taxon>
        <taxon>Actinomycetota</taxon>
        <taxon>Actinomycetes</taxon>
        <taxon>Pseudonocardiales</taxon>
        <taxon>Pseudonocardiaceae</taxon>
        <taxon>Saccharothrix</taxon>
    </lineage>
</organism>
<reference evidence="6 7" key="1">
    <citation type="submission" date="2018-10" db="EMBL/GenBank/DDBJ databases">
        <title>Sequencing the genomes of 1000 actinobacteria strains.</title>
        <authorList>
            <person name="Klenk H.-P."/>
        </authorList>
    </citation>
    <scope>NUCLEOTIDE SEQUENCE [LARGE SCALE GENOMIC DNA]</scope>
    <source>
        <strain evidence="6 7">DSM 43800</strain>
    </source>
</reference>
<dbReference type="Gene3D" id="1.10.10.10">
    <property type="entry name" value="Winged helix-like DNA-binding domain superfamily/Winged helix DNA-binding domain"/>
    <property type="match status" value="1"/>
</dbReference>
<dbReference type="InterPro" id="IPR036390">
    <property type="entry name" value="WH_DNA-bd_sf"/>
</dbReference>
<accession>A0A495W2E9</accession>
<protein>
    <submittedName>
        <fullName evidence="6">LysR family transcriptional regulator</fullName>
    </submittedName>
</protein>
<dbReference type="EMBL" id="RBXO01000001">
    <property type="protein sequence ID" value="RKT54883.1"/>
    <property type="molecule type" value="Genomic_DNA"/>
</dbReference>
<name>A0A495W2E9_9PSEU</name>
<dbReference type="Pfam" id="PF00126">
    <property type="entry name" value="HTH_1"/>
    <property type="match status" value="1"/>
</dbReference>
<dbReference type="InterPro" id="IPR000847">
    <property type="entry name" value="LysR_HTH_N"/>
</dbReference>
<evidence type="ECO:0000313" key="7">
    <source>
        <dbReference type="Proteomes" id="UP000282084"/>
    </source>
</evidence>
<dbReference type="SUPFAM" id="SSF46785">
    <property type="entry name" value="Winged helix' DNA-binding domain"/>
    <property type="match status" value="1"/>
</dbReference>
<keyword evidence="7" id="KW-1185">Reference proteome</keyword>
<dbReference type="InterPro" id="IPR005119">
    <property type="entry name" value="LysR_subst-bd"/>
</dbReference>
<feature type="domain" description="HTH lysR-type" evidence="5">
    <location>
        <begin position="8"/>
        <end position="65"/>
    </location>
</feature>
<evidence type="ECO:0000256" key="3">
    <source>
        <dbReference type="ARBA" id="ARBA00023125"/>
    </source>
</evidence>
<dbReference type="PANTHER" id="PTHR30118:SF15">
    <property type="entry name" value="TRANSCRIPTIONAL REGULATORY PROTEIN"/>
    <property type="match status" value="1"/>
</dbReference>
<dbReference type="PANTHER" id="PTHR30118">
    <property type="entry name" value="HTH-TYPE TRANSCRIPTIONAL REGULATOR LEUO-RELATED"/>
    <property type="match status" value="1"/>
</dbReference>
<dbReference type="GO" id="GO:0003700">
    <property type="term" value="F:DNA-binding transcription factor activity"/>
    <property type="evidence" value="ECO:0007669"/>
    <property type="project" value="InterPro"/>
</dbReference>
<evidence type="ECO:0000313" key="6">
    <source>
        <dbReference type="EMBL" id="RKT54883.1"/>
    </source>
</evidence>
<comment type="similarity">
    <text evidence="1">Belongs to the LysR transcriptional regulatory family.</text>
</comment>
<proteinExistence type="inferred from homology"/>
<dbReference type="InterPro" id="IPR050389">
    <property type="entry name" value="LysR-type_TF"/>
</dbReference>
<keyword evidence="2" id="KW-0805">Transcription regulation</keyword>
<keyword evidence="3" id="KW-0238">DNA-binding</keyword>
<keyword evidence="4" id="KW-0804">Transcription</keyword>
<evidence type="ECO:0000256" key="4">
    <source>
        <dbReference type="ARBA" id="ARBA00023163"/>
    </source>
</evidence>
<evidence type="ECO:0000256" key="1">
    <source>
        <dbReference type="ARBA" id="ARBA00009437"/>
    </source>
</evidence>
<dbReference type="Pfam" id="PF03466">
    <property type="entry name" value="LysR_substrate"/>
    <property type="match status" value="1"/>
</dbReference>
<sequence length="321" mass="34411">MGSMVRDFDLNLVRTFVLLYETRSVTATAEAMHLTQPTVSYSLQKLRRRFSDELFRRAKGGLVPTATAQALYEPLHGALAGIEAAVSGAWSFDPATARATFTLSLSDLGEVSLLPRLVAALPARAPGVTLTVRPLDVVNAADQLGRGEIDAFIASPVLSTPRVARIPLFAEGYVGMVAADHPRLRGDRVGLAELAAERHVAVFGPTGHDGPRRALEAHGLLHRVAVETTRFTSLPYLVRHGDLFAMVPRMVAEVFAAEHHHVRLLELPLDIEPAQVSIYARHAHARGPAQAWLVRFMAEVLGQPDGGAVGGAIGGAIGEPT</sequence>
<dbReference type="AlphaFoldDB" id="A0A495W2E9"/>
<dbReference type="Proteomes" id="UP000282084">
    <property type="component" value="Unassembled WGS sequence"/>
</dbReference>
<comment type="caution">
    <text evidence="6">The sequence shown here is derived from an EMBL/GenBank/DDBJ whole genome shotgun (WGS) entry which is preliminary data.</text>
</comment>
<evidence type="ECO:0000256" key="2">
    <source>
        <dbReference type="ARBA" id="ARBA00023015"/>
    </source>
</evidence>
<dbReference type="InterPro" id="IPR036388">
    <property type="entry name" value="WH-like_DNA-bd_sf"/>
</dbReference>